<dbReference type="Pfam" id="PF02984">
    <property type="entry name" value="Cyclin_C"/>
    <property type="match status" value="1"/>
</dbReference>
<dbReference type="InterPro" id="IPR036915">
    <property type="entry name" value="Cyclin-like_sf"/>
</dbReference>
<keyword evidence="1" id="KW-0132">Cell division</keyword>
<reference evidence="8 9" key="1">
    <citation type="journal article" date="2021" name="Sci. Rep.">
        <title>The genome of the diatom Chaetoceros tenuissimus carries an ancient integrated fragment of an extant virus.</title>
        <authorList>
            <person name="Hongo Y."/>
            <person name="Kimura K."/>
            <person name="Takaki Y."/>
            <person name="Yoshida Y."/>
            <person name="Baba S."/>
            <person name="Kobayashi G."/>
            <person name="Nagasaki K."/>
            <person name="Hano T."/>
            <person name="Tomaru Y."/>
        </authorList>
    </citation>
    <scope>NUCLEOTIDE SEQUENCE [LARGE SCALE GENOMIC DNA]</scope>
    <source>
        <strain evidence="8 9">NIES-3715</strain>
    </source>
</reference>
<keyword evidence="2 4" id="KW-0195">Cyclin</keyword>
<evidence type="ECO:0000313" key="9">
    <source>
        <dbReference type="Proteomes" id="UP001054902"/>
    </source>
</evidence>
<feature type="domain" description="Cyclin-like" evidence="6">
    <location>
        <begin position="153"/>
        <end position="237"/>
    </location>
</feature>
<dbReference type="FunFam" id="1.10.472.10:FF:000001">
    <property type="entry name" value="G2/mitotic-specific cyclin"/>
    <property type="match status" value="1"/>
</dbReference>
<feature type="region of interest" description="Disordered" evidence="5">
    <location>
        <begin position="1"/>
        <end position="32"/>
    </location>
</feature>
<dbReference type="SMART" id="SM00385">
    <property type="entry name" value="CYCLIN"/>
    <property type="match status" value="2"/>
</dbReference>
<feature type="domain" description="Cyclin C-terminal" evidence="7">
    <location>
        <begin position="246"/>
        <end position="361"/>
    </location>
</feature>
<evidence type="ECO:0000256" key="1">
    <source>
        <dbReference type="ARBA" id="ARBA00022618"/>
    </source>
</evidence>
<comment type="caution">
    <text evidence="8">The sequence shown here is derived from an EMBL/GenBank/DDBJ whole genome shotgun (WGS) entry which is preliminary data.</text>
</comment>
<dbReference type="InterPro" id="IPR013763">
    <property type="entry name" value="Cyclin-like_dom"/>
</dbReference>
<keyword evidence="9" id="KW-1185">Reference proteome</keyword>
<evidence type="ECO:0000256" key="2">
    <source>
        <dbReference type="ARBA" id="ARBA00023127"/>
    </source>
</evidence>
<dbReference type="SUPFAM" id="SSF47954">
    <property type="entry name" value="Cyclin-like"/>
    <property type="match status" value="2"/>
</dbReference>
<dbReference type="PIRSF" id="PIRSF001771">
    <property type="entry name" value="Cyclin_A_B_D_E"/>
    <property type="match status" value="1"/>
</dbReference>
<dbReference type="EMBL" id="BLLK01000045">
    <property type="protein sequence ID" value="GFH51191.1"/>
    <property type="molecule type" value="Genomic_DNA"/>
</dbReference>
<dbReference type="InterPro" id="IPR046965">
    <property type="entry name" value="Cyclin_A/B-like"/>
</dbReference>
<evidence type="ECO:0000256" key="5">
    <source>
        <dbReference type="SAM" id="MobiDB-lite"/>
    </source>
</evidence>
<dbReference type="InterPro" id="IPR004367">
    <property type="entry name" value="Cyclin_C-dom"/>
</dbReference>
<name>A0AAD3CS48_9STRA</name>
<protein>
    <submittedName>
        <fullName evidence="8">Cyclin N-domain-containing protein</fullName>
    </submittedName>
</protein>
<dbReference type="Proteomes" id="UP001054902">
    <property type="component" value="Unassembled WGS sequence"/>
</dbReference>
<dbReference type="InterPro" id="IPR006671">
    <property type="entry name" value="Cyclin_N"/>
</dbReference>
<dbReference type="InterPro" id="IPR039361">
    <property type="entry name" value="Cyclin"/>
</dbReference>
<dbReference type="GO" id="GO:0016538">
    <property type="term" value="F:cyclin-dependent protein serine/threonine kinase regulator activity"/>
    <property type="evidence" value="ECO:0007669"/>
    <property type="project" value="InterPro"/>
</dbReference>
<evidence type="ECO:0000259" key="6">
    <source>
        <dbReference type="SMART" id="SM00385"/>
    </source>
</evidence>
<comment type="similarity">
    <text evidence="4">Belongs to the cyclin family.</text>
</comment>
<feature type="compositionally biased region" description="Polar residues" evidence="5">
    <location>
        <begin position="19"/>
        <end position="30"/>
    </location>
</feature>
<evidence type="ECO:0000313" key="8">
    <source>
        <dbReference type="EMBL" id="GFH51191.1"/>
    </source>
</evidence>
<proteinExistence type="inferred from homology"/>
<accession>A0AAD3CS48</accession>
<evidence type="ECO:0000259" key="7">
    <source>
        <dbReference type="SMART" id="SM01332"/>
    </source>
</evidence>
<dbReference type="GO" id="GO:0044772">
    <property type="term" value="P:mitotic cell cycle phase transition"/>
    <property type="evidence" value="ECO:0007669"/>
    <property type="project" value="InterPro"/>
</dbReference>
<dbReference type="Pfam" id="PF00134">
    <property type="entry name" value="Cyclin_N"/>
    <property type="match status" value="1"/>
</dbReference>
<organism evidence="8 9">
    <name type="scientific">Chaetoceros tenuissimus</name>
    <dbReference type="NCBI Taxonomy" id="426638"/>
    <lineage>
        <taxon>Eukaryota</taxon>
        <taxon>Sar</taxon>
        <taxon>Stramenopiles</taxon>
        <taxon>Ochrophyta</taxon>
        <taxon>Bacillariophyta</taxon>
        <taxon>Coscinodiscophyceae</taxon>
        <taxon>Chaetocerotophycidae</taxon>
        <taxon>Chaetocerotales</taxon>
        <taxon>Chaetocerotaceae</taxon>
        <taxon>Chaetoceros</taxon>
    </lineage>
</organism>
<dbReference type="AlphaFoldDB" id="A0AAD3CS48"/>
<dbReference type="PANTHER" id="PTHR10177">
    <property type="entry name" value="CYCLINS"/>
    <property type="match status" value="1"/>
</dbReference>
<keyword evidence="3" id="KW-0131">Cell cycle</keyword>
<evidence type="ECO:0000256" key="3">
    <source>
        <dbReference type="ARBA" id="ARBA00023306"/>
    </source>
</evidence>
<sequence length="362" mass="41867">MFGRNAAESKPLRRAFGQDVTNTNRQNFNGKNAGKVEKRNAGIVIEQRAQSRVRTNQEDARMRDVDILDNRDDIEVVPVRHQSIRSGTELTAEQKQRLDDIDERDSDDILCVTSYVNDMFEHYFQKEPMTSPNPEYMKQQGFINARMREILVDWLVDVHYKYKMVPDTLYLTINTIDRFLERKEIERSRLQLLGVTALSLASKYEEIYPPTISDLVRICDNAYTETQIVDMEFEILGKLNYNITVPTSHTFLVRFLKAGHANRKIVHYSIYLLDSTLQCHDLLQFLPSQLAAAVVMIARTKENRYPWSPTLQKCTNYTEDEVAVVAEAILAVRSVDKSNVDAVERKYSRDRFGRVAGTHFSL</sequence>
<dbReference type="Gene3D" id="1.10.472.10">
    <property type="entry name" value="Cyclin-like"/>
    <property type="match status" value="2"/>
</dbReference>
<evidence type="ECO:0000256" key="4">
    <source>
        <dbReference type="RuleBase" id="RU000383"/>
    </source>
</evidence>
<dbReference type="SMART" id="SM01332">
    <property type="entry name" value="Cyclin_C"/>
    <property type="match status" value="1"/>
</dbReference>
<dbReference type="GO" id="GO:0051301">
    <property type="term" value="P:cell division"/>
    <property type="evidence" value="ECO:0007669"/>
    <property type="project" value="UniProtKB-KW"/>
</dbReference>
<dbReference type="CDD" id="cd20507">
    <property type="entry name" value="CYCLIN_CCNB1-like_rpt1"/>
    <property type="match status" value="1"/>
</dbReference>
<gene>
    <name evidence="8" type="ORF">CTEN210_07667</name>
</gene>
<feature type="domain" description="Cyclin-like" evidence="6">
    <location>
        <begin position="250"/>
        <end position="331"/>
    </location>
</feature>